<dbReference type="SUPFAM" id="SSF49447">
    <property type="entry name" value="Second domain of Mu2 adaptin subunit (ap50) of ap2 adaptor"/>
    <property type="match status" value="1"/>
</dbReference>
<evidence type="ECO:0000256" key="3">
    <source>
        <dbReference type="ARBA" id="ARBA00022448"/>
    </source>
</evidence>
<dbReference type="SUPFAM" id="SSF64356">
    <property type="entry name" value="SNARE-like"/>
    <property type="match status" value="1"/>
</dbReference>
<dbReference type="GO" id="GO:0000139">
    <property type="term" value="C:Golgi membrane"/>
    <property type="evidence" value="ECO:0007669"/>
    <property type="project" value="UniProtKB-SubCell"/>
</dbReference>
<feature type="region of interest" description="Disordered" evidence="12">
    <location>
        <begin position="255"/>
        <end position="275"/>
    </location>
</feature>
<dbReference type="Pfam" id="PF01217">
    <property type="entry name" value="Clat_adaptor_s"/>
    <property type="match status" value="1"/>
</dbReference>
<comment type="subunit">
    <text evidence="2 10">Oligomeric complex that consists of at least the alpha, beta, beta', gamma, delta, epsilon and zeta subunits.</text>
</comment>
<reference evidence="14" key="1">
    <citation type="submission" date="2014-05" db="EMBL/GenBank/DDBJ databases">
        <title>The transcriptome of the halophilic microalga Tetraselmis sp. GSL018 isolated from the Great Salt Lake, Utah.</title>
        <authorList>
            <person name="Jinkerson R.E."/>
            <person name="D'Adamo S."/>
            <person name="Posewitz M.C."/>
        </authorList>
    </citation>
    <scope>NUCLEOTIDE SEQUENCE</scope>
    <source>
        <strain evidence="14">GSL018</strain>
    </source>
</reference>
<proteinExistence type="inferred from homology"/>
<keyword evidence="9 10" id="KW-0968">Cytoplasmic vesicle</keyword>
<organism evidence="14">
    <name type="scientific">Tetraselmis sp. GSL018</name>
    <dbReference type="NCBI Taxonomy" id="582737"/>
    <lineage>
        <taxon>Eukaryota</taxon>
        <taxon>Viridiplantae</taxon>
        <taxon>Chlorophyta</taxon>
        <taxon>core chlorophytes</taxon>
        <taxon>Chlorodendrophyceae</taxon>
        <taxon>Chlorodendrales</taxon>
        <taxon>Chlorodendraceae</taxon>
        <taxon>Tetraselmis</taxon>
    </lineage>
</organism>
<dbReference type="GO" id="GO:0030126">
    <property type="term" value="C:COPI vesicle coat"/>
    <property type="evidence" value="ECO:0007669"/>
    <property type="project" value="UniProtKB-UniRule"/>
</dbReference>
<keyword evidence="7 10" id="KW-0333">Golgi apparatus</keyword>
<dbReference type="GO" id="GO:0015031">
    <property type="term" value="P:protein transport"/>
    <property type="evidence" value="ECO:0007669"/>
    <property type="project" value="UniProtKB-KW"/>
</dbReference>
<keyword evidence="3 10" id="KW-0813">Transport</keyword>
<dbReference type="InterPro" id="IPR027059">
    <property type="entry name" value="Coatomer_dsu"/>
</dbReference>
<evidence type="ECO:0000256" key="12">
    <source>
        <dbReference type="SAM" id="MobiDB-lite"/>
    </source>
</evidence>
<evidence type="ECO:0000256" key="4">
    <source>
        <dbReference type="ARBA" id="ARBA00022490"/>
    </source>
</evidence>
<keyword evidence="4 10" id="KW-0963">Cytoplasm</keyword>
<comment type="similarity">
    <text evidence="1 10">Belongs to the adaptor complexes medium subunit family. Delta-COP subfamily.</text>
</comment>
<dbReference type="PANTHER" id="PTHR10121">
    <property type="entry name" value="COATOMER SUBUNIT DELTA"/>
    <property type="match status" value="1"/>
</dbReference>
<evidence type="ECO:0000256" key="6">
    <source>
        <dbReference type="ARBA" id="ARBA00022927"/>
    </source>
</evidence>
<keyword evidence="5 10" id="KW-0931">ER-Golgi transport</keyword>
<gene>
    <name evidence="14" type="ORF">TSPGSL018_5302</name>
</gene>
<comment type="function">
    <text evidence="10">The coatomer is a cytosolic protein complex that binds to dilysine motifs and reversibly associates with Golgi non-clathrin-coated vesicles, which further mediate biosynthetic protein transport from the ER, via the Golgi up to the trans Golgi network. Coatomer complex is required for budding from Golgi membranes, and is essential for the retrograde Golgi-to-ER transport of dilysine-tagged proteins.</text>
</comment>
<dbReference type="PANTHER" id="PTHR10121:SF0">
    <property type="entry name" value="COATOMER SUBUNIT DELTA"/>
    <property type="match status" value="1"/>
</dbReference>
<dbReference type="Gene3D" id="2.60.40.1170">
    <property type="entry name" value="Mu homology domain, subdomain B"/>
    <property type="match status" value="2"/>
</dbReference>
<evidence type="ECO:0000256" key="11">
    <source>
        <dbReference type="RuleBase" id="RU366052"/>
    </source>
</evidence>
<feature type="non-terminal residue" evidence="14">
    <location>
        <position position="543"/>
    </location>
</feature>
<dbReference type="EMBL" id="GBEZ01016343">
    <property type="protein sequence ID" value="JAC69896.1"/>
    <property type="molecule type" value="Transcribed_RNA"/>
</dbReference>
<dbReference type="GO" id="GO:0006888">
    <property type="term" value="P:endoplasmic reticulum to Golgi vesicle-mediated transport"/>
    <property type="evidence" value="ECO:0007669"/>
    <property type="project" value="TreeGrafter"/>
</dbReference>
<dbReference type="InterPro" id="IPR028565">
    <property type="entry name" value="MHD"/>
</dbReference>
<comment type="subcellular location">
    <subcellularLocation>
        <location evidence="10 11">Cytoplasm</location>
    </subcellularLocation>
    <subcellularLocation>
        <location evidence="10 11">Cytoplasmic vesicle</location>
        <location evidence="10 11">COPI-coated vesicle membrane</location>
        <topology evidence="10 11">Peripheral membrane protein</topology>
        <orientation evidence="10 11">Cytoplasmic side</orientation>
    </subcellularLocation>
    <subcellularLocation>
        <location evidence="10 11">Golgi apparatus membrane</location>
        <topology evidence="10 11">Peripheral membrane protein</topology>
        <orientation evidence="10 11">Cytoplasmic side</orientation>
    </subcellularLocation>
</comment>
<keyword evidence="6 10" id="KW-0653">Protein transport</keyword>
<dbReference type="FunFam" id="3.30.450.60:FF:000003">
    <property type="entry name" value="Coatomer subunit delta"/>
    <property type="match status" value="1"/>
</dbReference>
<evidence type="ECO:0000256" key="8">
    <source>
        <dbReference type="ARBA" id="ARBA00023136"/>
    </source>
</evidence>
<evidence type="ECO:0000256" key="7">
    <source>
        <dbReference type="ARBA" id="ARBA00023034"/>
    </source>
</evidence>
<dbReference type="InterPro" id="IPR022775">
    <property type="entry name" value="AP_mu_sigma_su"/>
</dbReference>
<dbReference type="AlphaFoldDB" id="A0A061RH99"/>
<protein>
    <recommendedName>
        <fullName evidence="10">Coatomer subunit delta</fullName>
    </recommendedName>
</protein>
<dbReference type="PROSITE" id="PS51072">
    <property type="entry name" value="MHD"/>
    <property type="match status" value="1"/>
</dbReference>
<dbReference type="CDD" id="cd09254">
    <property type="entry name" value="AP_delta-COPI_MHD"/>
    <property type="match status" value="1"/>
</dbReference>
<name>A0A061RH99_9CHLO</name>
<evidence type="ECO:0000256" key="5">
    <source>
        <dbReference type="ARBA" id="ARBA00022892"/>
    </source>
</evidence>
<keyword evidence="8 10" id="KW-0472">Membrane</keyword>
<dbReference type="InterPro" id="IPR036168">
    <property type="entry name" value="AP2_Mu_C_sf"/>
</dbReference>
<evidence type="ECO:0000313" key="14">
    <source>
        <dbReference type="EMBL" id="JAC69896.1"/>
    </source>
</evidence>
<evidence type="ECO:0000259" key="13">
    <source>
        <dbReference type="PROSITE" id="PS51072"/>
    </source>
</evidence>
<feature type="region of interest" description="Disordered" evidence="12">
    <location>
        <begin position="187"/>
        <end position="240"/>
    </location>
</feature>
<dbReference type="InterPro" id="IPR011012">
    <property type="entry name" value="Longin-like_dom_sf"/>
</dbReference>
<dbReference type="Pfam" id="PF00928">
    <property type="entry name" value="Adap_comp_sub"/>
    <property type="match status" value="1"/>
</dbReference>
<dbReference type="CDD" id="cd14830">
    <property type="entry name" value="Delta_COP_N"/>
    <property type="match status" value="1"/>
</dbReference>
<accession>A0A061RH99</accession>
<dbReference type="GO" id="GO:0051645">
    <property type="term" value="P:Golgi localization"/>
    <property type="evidence" value="ECO:0007669"/>
    <property type="project" value="TreeGrafter"/>
</dbReference>
<evidence type="ECO:0000256" key="1">
    <source>
        <dbReference type="ARBA" id="ARBA00010516"/>
    </source>
</evidence>
<evidence type="ECO:0000256" key="2">
    <source>
        <dbReference type="ARBA" id="ARBA00011775"/>
    </source>
</evidence>
<dbReference type="Gene3D" id="3.30.450.60">
    <property type="match status" value="1"/>
</dbReference>
<sequence length="543" mass="59267">MVVLASALVTKTGKALVSRQFVDMSRIRIEGLLAAFPKLVGTGQQHTFVETNNVRYVYHPLEGLYLLLVTNKQSNILEDLETLRLLSKVVPMYVDPVEEEAIARSAFELIFAFDEVISCGMKENITAQQVKQNTDMESHEEKLHKMIIQSKINDTKDVMKKKAMEIEKSKMERNRLEGKSSLSQFANSISSGMSSGMGPGFGKAGDVDALPTFTQPEPARPSSMARDRGPSKGMQLGGGKKKSNLLASLQAEGETVDLDSPSMGKDRGPAAAAGPATADPVFLLMEEKLQVLLNKDGGVENMEVQGTISLEVRDQEKACLRVAVSNRAGKEFQFKTHPNIDKALFASDNVLGLKDPSRPFPSGSPLGILKWRMQTRDEARVPLLINCWPSASGGESYVNIEYECQAGFDLHNVIIAIPVQSAPSVTQVDGDFKFDSRKGLLLWTVDLIDDSNSNGAMEFKVPVADSDSFFPVEVSFSSANTLCDVKISSLEDTESGAPVAYGIKTVLTTDSPSRLPSPLTFWFSGPDSNIPLRRYDASPCVWA</sequence>
<dbReference type="GO" id="GO:0006890">
    <property type="term" value="P:retrograde vesicle-mediated transport, Golgi to endoplasmic reticulum"/>
    <property type="evidence" value="ECO:0007669"/>
    <property type="project" value="UniProtKB-UniRule"/>
</dbReference>
<evidence type="ECO:0000256" key="9">
    <source>
        <dbReference type="ARBA" id="ARBA00023329"/>
    </source>
</evidence>
<feature type="domain" description="MHD" evidence="13">
    <location>
        <begin position="278"/>
        <end position="515"/>
    </location>
</feature>
<evidence type="ECO:0000256" key="10">
    <source>
        <dbReference type="RuleBase" id="RU364018"/>
    </source>
</evidence>